<dbReference type="AlphaFoldDB" id="A0A1W2EYH1"/>
<dbReference type="SUPFAM" id="SSF48452">
    <property type="entry name" value="TPR-like"/>
    <property type="match status" value="1"/>
</dbReference>
<dbReference type="InterPro" id="IPR001387">
    <property type="entry name" value="Cro/C1-type_HTH"/>
</dbReference>
<evidence type="ECO:0000259" key="1">
    <source>
        <dbReference type="PROSITE" id="PS50943"/>
    </source>
</evidence>
<feature type="domain" description="HTH cro/C1-type" evidence="1">
    <location>
        <begin position="83"/>
        <end position="106"/>
    </location>
</feature>
<dbReference type="Gene3D" id="1.25.40.10">
    <property type="entry name" value="Tetratricopeptide repeat domain"/>
    <property type="match status" value="1"/>
</dbReference>
<reference evidence="2 3" key="1">
    <citation type="submission" date="2017-04" db="EMBL/GenBank/DDBJ databases">
        <authorList>
            <person name="Afonso C.L."/>
            <person name="Miller P.J."/>
            <person name="Scott M.A."/>
            <person name="Spackman E."/>
            <person name="Goraichik I."/>
            <person name="Dimitrov K.M."/>
            <person name="Suarez D.L."/>
            <person name="Swayne D.E."/>
        </authorList>
    </citation>
    <scope>NUCLEOTIDE SEQUENCE [LARGE SCALE GENOMIC DNA]</scope>
    <source>
        <strain evidence="2 3">DSM 43828</strain>
    </source>
</reference>
<keyword evidence="3" id="KW-1185">Reference proteome</keyword>
<dbReference type="InterPro" id="IPR010982">
    <property type="entry name" value="Lambda_DNA-bd_dom_sf"/>
</dbReference>
<protein>
    <recommendedName>
        <fullName evidence="1">HTH cro/C1-type domain-containing protein</fullName>
    </recommendedName>
</protein>
<dbReference type="OrthoDB" id="4518481at2"/>
<evidence type="ECO:0000313" key="3">
    <source>
        <dbReference type="Proteomes" id="UP000192674"/>
    </source>
</evidence>
<dbReference type="CDD" id="cd00093">
    <property type="entry name" value="HTH_XRE"/>
    <property type="match status" value="1"/>
</dbReference>
<dbReference type="PROSITE" id="PS50943">
    <property type="entry name" value="HTH_CROC1"/>
    <property type="match status" value="1"/>
</dbReference>
<accession>A0A1W2EYH1</accession>
<dbReference type="GO" id="GO:0003677">
    <property type="term" value="F:DNA binding"/>
    <property type="evidence" value="ECO:0007669"/>
    <property type="project" value="InterPro"/>
</dbReference>
<dbReference type="Proteomes" id="UP000192674">
    <property type="component" value="Unassembled WGS sequence"/>
</dbReference>
<gene>
    <name evidence="2" type="ORF">SAMN05661093_05081</name>
</gene>
<proteinExistence type="predicted"/>
<sequence length="509" mass="55423">MGKSVTKAQREELRRAMATAGVDIAGIASEMQRRFAFRPRESCRHAHGWSQDQAAHAYNIAEGSGDAPMTGTRISAYECWPVSGERPSPRTLTILARAYGVNVSQLIDFEDLEHMPPGDRQLILELSGLASTTRPDVRSAAAPSVELVRDMPSPVVPAEPLATAPPGGAIAVLEKAFLMNTARESAAFAHRAGQTNIGPTDLDQLDADLDRIARDYLTEPLIPLLGDMRELRNTAFGLLEGRQYPEQSRHLYLLAGQACGLLASASSDLGRYDEADTHARTAWLCAELAGHNKLRAWVLATRSIIAFWDGRGHKAVEHARHGTEYVDGLELVRLHSLEARARARLGDAAGTQTAIRSAADARERVTDDHEYSGMFAFPVANQERCAGNAYLWLQQHEDSIRSLERALAAFEEDAHPEEPSYAHTAVTRLDLTMAHLRLGDFEGARESLAPVLDLPPAKRLAGVVRRSERLQRLLAGHAFKTVSGARGLSETIETFSAGASLKQLPGATS</sequence>
<dbReference type="InterPro" id="IPR011990">
    <property type="entry name" value="TPR-like_helical_dom_sf"/>
</dbReference>
<evidence type="ECO:0000313" key="2">
    <source>
        <dbReference type="EMBL" id="SMD14622.1"/>
    </source>
</evidence>
<dbReference type="EMBL" id="FWXV01000004">
    <property type="protein sequence ID" value="SMD14622.1"/>
    <property type="molecule type" value="Genomic_DNA"/>
</dbReference>
<dbReference type="RefSeq" id="WP_084429521.1">
    <property type="nucleotide sequence ID" value="NZ_FWXV01000004.1"/>
</dbReference>
<organism evidence="2 3">
    <name type="scientific">Kibdelosporangium aridum</name>
    <dbReference type="NCBI Taxonomy" id="2030"/>
    <lineage>
        <taxon>Bacteria</taxon>
        <taxon>Bacillati</taxon>
        <taxon>Actinomycetota</taxon>
        <taxon>Actinomycetes</taxon>
        <taxon>Pseudonocardiales</taxon>
        <taxon>Pseudonocardiaceae</taxon>
        <taxon>Kibdelosporangium</taxon>
    </lineage>
</organism>
<name>A0A1W2EYH1_KIBAR</name>
<dbReference type="Gene3D" id="1.10.260.40">
    <property type="entry name" value="lambda repressor-like DNA-binding domains"/>
    <property type="match status" value="1"/>
</dbReference>